<comment type="catalytic activity">
    <reaction evidence="1">
        <text>ATP + protein L-histidine = ADP + protein N-phospho-L-histidine.</text>
        <dbReference type="EC" id="2.7.13.3"/>
    </reaction>
</comment>
<evidence type="ECO:0000256" key="7">
    <source>
        <dbReference type="ARBA" id="ARBA00022692"/>
    </source>
</evidence>
<protein>
    <recommendedName>
        <fullName evidence="3">histidine kinase</fullName>
        <ecNumber evidence="3">2.7.13.3</ecNumber>
    </recommendedName>
</protein>
<dbReference type="SUPFAM" id="SSF158472">
    <property type="entry name" value="HAMP domain-like"/>
    <property type="match status" value="1"/>
</dbReference>
<keyword evidence="6" id="KW-0808">Transferase</keyword>
<dbReference type="SUPFAM" id="SSF55874">
    <property type="entry name" value="ATPase domain of HSP90 chaperone/DNA topoisomerase II/histidine kinase"/>
    <property type="match status" value="1"/>
</dbReference>
<evidence type="ECO:0000256" key="9">
    <source>
        <dbReference type="ARBA" id="ARBA00022777"/>
    </source>
</evidence>
<dbReference type="PRINTS" id="PR00344">
    <property type="entry name" value="BCTRLSENSOR"/>
</dbReference>
<dbReference type="GO" id="GO:0005886">
    <property type="term" value="C:plasma membrane"/>
    <property type="evidence" value="ECO:0007669"/>
    <property type="project" value="UniProtKB-SubCell"/>
</dbReference>
<dbReference type="CDD" id="cd00082">
    <property type="entry name" value="HisKA"/>
    <property type="match status" value="1"/>
</dbReference>
<dbReference type="CDD" id="cd00075">
    <property type="entry name" value="HATPase"/>
    <property type="match status" value="1"/>
</dbReference>
<evidence type="ECO:0000256" key="5">
    <source>
        <dbReference type="ARBA" id="ARBA00022553"/>
    </source>
</evidence>
<dbReference type="InterPro" id="IPR050398">
    <property type="entry name" value="HssS/ArlS-like"/>
</dbReference>
<dbReference type="Proteomes" id="UP000249890">
    <property type="component" value="Chromosome"/>
</dbReference>
<dbReference type="PANTHER" id="PTHR45528:SF1">
    <property type="entry name" value="SENSOR HISTIDINE KINASE CPXA"/>
    <property type="match status" value="1"/>
</dbReference>
<evidence type="ECO:0000259" key="15">
    <source>
        <dbReference type="PROSITE" id="PS50109"/>
    </source>
</evidence>
<dbReference type="OrthoDB" id="335833at2"/>
<evidence type="ECO:0000256" key="2">
    <source>
        <dbReference type="ARBA" id="ARBA00004651"/>
    </source>
</evidence>
<dbReference type="KEGG" id="pdh:B9T62_27090"/>
<keyword evidence="9" id="KW-0418">Kinase</keyword>
<dbReference type="CDD" id="cd06225">
    <property type="entry name" value="HAMP"/>
    <property type="match status" value="1"/>
</dbReference>
<evidence type="ECO:0000256" key="8">
    <source>
        <dbReference type="ARBA" id="ARBA00022741"/>
    </source>
</evidence>
<dbReference type="AlphaFoldDB" id="A0A2Z2KNE7"/>
<evidence type="ECO:0000313" key="17">
    <source>
        <dbReference type="EMBL" id="ASA24129.1"/>
    </source>
</evidence>
<keyword evidence="4" id="KW-1003">Cell membrane</keyword>
<dbReference type="SMART" id="SM00387">
    <property type="entry name" value="HATPase_c"/>
    <property type="match status" value="1"/>
</dbReference>
<evidence type="ECO:0000256" key="11">
    <source>
        <dbReference type="ARBA" id="ARBA00022989"/>
    </source>
</evidence>
<proteinExistence type="predicted"/>
<evidence type="ECO:0000256" key="10">
    <source>
        <dbReference type="ARBA" id="ARBA00022840"/>
    </source>
</evidence>
<evidence type="ECO:0000256" key="4">
    <source>
        <dbReference type="ARBA" id="ARBA00022475"/>
    </source>
</evidence>
<dbReference type="PROSITE" id="PS50885">
    <property type="entry name" value="HAMP"/>
    <property type="match status" value="1"/>
</dbReference>
<evidence type="ECO:0000256" key="14">
    <source>
        <dbReference type="SAM" id="Phobius"/>
    </source>
</evidence>
<feature type="transmembrane region" description="Helical" evidence="14">
    <location>
        <begin position="58"/>
        <end position="82"/>
    </location>
</feature>
<feature type="transmembrane region" description="Helical" evidence="14">
    <location>
        <begin position="15"/>
        <end position="38"/>
    </location>
</feature>
<gene>
    <name evidence="17" type="ORF">B9T62_27090</name>
</gene>
<dbReference type="EMBL" id="CP021780">
    <property type="protein sequence ID" value="ASA24129.1"/>
    <property type="molecule type" value="Genomic_DNA"/>
</dbReference>
<reference evidence="17 18" key="1">
    <citation type="submission" date="2017-06" db="EMBL/GenBank/DDBJ databases">
        <title>Complete genome sequence of Paenibacillus donghaensis KCTC 13049T isolated from East Sea sediment, South Korea.</title>
        <authorList>
            <person name="Jung B.K."/>
            <person name="Hong S.-J."/>
            <person name="Shin J.-H."/>
        </authorList>
    </citation>
    <scope>NUCLEOTIDE SEQUENCE [LARGE SCALE GENOMIC DNA]</scope>
    <source>
        <strain evidence="17 18">KCTC 13049</strain>
    </source>
</reference>
<evidence type="ECO:0000256" key="3">
    <source>
        <dbReference type="ARBA" id="ARBA00012438"/>
    </source>
</evidence>
<evidence type="ECO:0000259" key="16">
    <source>
        <dbReference type="PROSITE" id="PS50885"/>
    </source>
</evidence>
<dbReference type="EC" id="2.7.13.3" evidence="3"/>
<dbReference type="InterPro" id="IPR036890">
    <property type="entry name" value="HATPase_C_sf"/>
</dbReference>
<dbReference type="InterPro" id="IPR005467">
    <property type="entry name" value="His_kinase_dom"/>
</dbReference>
<keyword evidence="11 14" id="KW-1133">Transmembrane helix</keyword>
<dbReference type="PANTHER" id="PTHR45528">
    <property type="entry name" value="SENSOR HISTIDINE KINASE CPXA"/>
    <property type="match status" value="1"/>
</dbReference>
<keyword evidence="12" id="KW-0902">Two-component regulatory system</keyword>
<keyword evidence="5" id="KW-0597">Phosphoprotein</keyword>
<dbReference type="PROSITE" id="PS50109">
    <property type="entry name" value="HIS_KIN"/>
    <property type="match status" value="1"/>
</dbReference>
<dbReference type="GO" id="GO:0005524">
    <property type="term" value="F:ATP binding"/>
    <property type="evidence" value="ECO:0007669"/>
    <property type="project" value="UniProtKB-KW"/>
</dbReference>
<evidence type="ECO:0000256" key="12">
    <source>
        <dbReference type="ARBA" id="ARBA00023012"/>
    </source>
</evidence>
<dbReference type="Gene3D" id="6.10.340.10">
    <property type="match status" value="1"/>
</dbReference>
<feature type="domain" description="HAMP" evidence="16">
    <location>
        <begin position="88"/>
        <end position="140"/>
    </location>
</feature>
<dbReference type="Gene3D" id="3.30.565.10">
    <property type="entry name" value="Histidine kinase-like ATPase, C-terminal domain"/>
    <property type="match status" value="1"/>
</dbReference>
<keyword evidence="8" id="KW-0547">Nucleotide-binding</keyword>
<name>A0A2Z2KNE7_9BACL</name>
<dbReference type="SUPFAM" id="SSF47384">
    <property type="entry name" value="Homodimeric domain of signal transducing histidine kinase"/>
    <property type="match status" value="1"/>
</dbReference>
<comment type="subcellular location">
    <subcellularLocation>
        <location evidence="2">Cell membrane</location>
        <topology evidence="2">Multi-pass membrane protein</topology>
    </subcellularLocation>
</comment>
<dbReference type="Pfam" id="PF02518">
    <property type="entry name" value="HATPase_c"/>
    <property type="match status" value="1"/>
</dbReference>
<keyword evidence="13 14" id="KW-0472">Membrane</keyword>
<dbReference type="Pfam" id="PF00672">
    <property type="entry name" value="HAMP"/>
    <property type="match status" value="1"/>
</dbReference>
<evidence type="ECO:0000256" key="13">
    <source>
        <dbReference type="ARBA" id="ARBA00023136"/>
    </source>
</evidence>
<dbReference type="Gene3D" id="1.10.287.130">
    <property type="match status" value="1"/>
</dbReference>
<dbReference type="InterPro" id="IPR003660">
    <property type="entry name" value="HAMP_dom"/>
</dbReference>
<keyword evidence="10" id="KW-0067">ATP-binding</keyword>
<dbReference type="GO" id="GO:0000155">
    <property type="term" value="F:phosphorelay sensor kinase activity"/>
    <property type="evidence" value="ECO:0007669"/>
    <property type="project" value="InterPro"/>
</dbReference>
<keyword evidence="7 14" id="KW-0812">Transmembrane</keyword>
<dbReference type="RefSeq" id="WP_087918114.1">
    <property type="nucleotide sequence ID" value="NZ_CP021780.1"/>
</dbReference>
<organism evidence="17 18">
    <name type="scientific">Paenibacillus donghaensis</name>
    <dbReference type="NCBI Taxonomy" id="414771"/>
    <lineage>
        <taxon>Bacteria</taxon>
        <taxon>Bacillati</taxon>
        <taxon>Bacillota</taxon>
        <taxon>Bacilli</taxon>
        <taxon>Bacillales</taxon>
        <taxon>Paenibacillaceae</taxon>
        <taxon>Paenibacillus</taxon>
    </lineage>
</organism>
<sequence length="380" mass="42378">MKKKRSFKRVIMRRFIGYTIGIALTLLVLEFLFSLFTLNNGMNFSELASSPLAEGTETLQITLSVIWNLITVAIYFIGIVLFGRGINRKIMEPVQKMEEGFKEVTAGHLDTTLDFETETEFGEMRDAFNFMARKLKDSEEKRMTMENERMRIFSHIAHDLKTPMTTISGYAQALASGMVEEPDKQREYHLAIKAKSGQMNQLIDQLLSYSKLGTPQYRMNFAKVDLVELLRVSCATLFGEIESKQMKLELRLPDKPVFYMADSLETNRAIGNLLTNAIRHNPVGSLLSVGLTDEPGCIEIQIADNGAAIPEAIAGNLFEPFVSGSDSRSTSSGTGLGLAIVKKVMEQHSGEVFVLDAPSPYTKMFVLSFPKVSGQRKAEG</sequence>
<dbReference type="InterPro" id="IPR004358">
    <property type="entry name" value="Sig_transdc_His_kin-like_C"/>
</dbReference>
<dbReference type="SMART" id="SM00388">
    <property type="entry name" value="HisKA"/>
    <property type="match status" value="1"/>
</dbReference>
<evidence type="ECO:0000256" key="1">
    <source>
        <dbReference type="ARBA" id="ARBA00000085"/>
    </source>
</evidence>
<dbReference type="SMART" id="SM00304">
    <property type="entry name" value="HAMP"/>
    <property type="match status" value="1"/>
</dbReference>
<dbReference type="Pfam" id="PF00512">
    <property type="entry name" value="HisKA"/>
    <property type="match status" value="1"/>
</dbReference>
<evidence type="ECO:0000313" key="18">
    <source>
        <dbReference type="Proteomes" id="UP000249890"/>
    </source>
</evidence>
<accession>A0A2Z2KNE7</accession>
<dbReference type="InterPro" id="IPR003594">
    <property type="entry name" value="HATPase_dom"/>
</dbReference>
<feature type="domain" description="Histidine kinase" evidence="15">
    <location>
        <begin position="155"/>
        <end position="373"/>
    </location>
</feature>
<dbReference type="InterPro" id="IPR036097">
    <property type="entry name" value="HisK_dim/P_sf"/>
</dbReference>
<evidence type="ECO:0000256" key="6">
    <source>
        <dbReference type="ARBA" id="ARBA00022679"/>
    </source>
</evidence>
<keyword evidence="18" id="KW-1185">Reference proteome</keyword>
<dbReference type="InterPro" id="IPR003661">
    <property type="entry name" value="HisK_dim/P_dom"/>
</dbReference>